<dbReference type="Pfam" id="PF05991">
    <property type="entry name" value="NYN_YacP"/>
    <property type="match status" value="1"/>
</dbReference>
<evidence type="ECO:0000256" key="1">
    <source>
        <dbReference type="SAM" id="MobiDB-lite"/>
    </source>
</evidence>
<proteinExistence type="predicted"/>
<feature type="compositionally biased region" description="Basic and acidic residues" evidence="1">
    <location>
        <begin position="197"/>
        <end position="208"/>
    </location>
</feature>
<accession>A0A7S8E8A8</accession>
<sequence>MPYLIDGHNLISYLDDLDLDDPNDEAKLVIKLRGYTARTQKKCVVVFDHGLPGGSSRLSTTSVKVIFASAGATNADRIIMERIRETRDRKGWFVVSSDNEVLAAAEQHGLRGIRSVEFAEMLKQPQKPGVDTAANAYVSPKEVNEWLEVFGDDDPDYKRSTFLDGLPPPSSTTRQPKQQMPQPEETPIEPEPAPEPPKPKHEPKHEQPKSVGKYARRSPKTEDKTYNLSDDDLDLWKRTYGSYKRSLKEESNGPSIADLTAKPAPKAPDKKRKKSRGDDIHRKGDPHLSQDEISDWLSMFGEDED</sequence>
<dbReference type="KEGG" id="pmet:G4Y79_21545"/>
<protein>
    <submittedName>
        <fullName evidence="2">NYN domain-containing protein</fullName>
    </submittedName>
</protein>
<feature type="region of interest" description="Disordered" evidence="1">
    <location>
        <begin position="245"/>
        <end position="305"/>
    </location>
</feature>
<evidence type="ECO:0000313" key="2">
    <source>
        <dbReference type="EMBL" id="QPC82240.1"/>
    </source>
</evidence>
<feature type="compositionally biased region" description="Basic and acidic residues" evidence="1">
    <location>
        <begin position="276"/>
        <end position="290"/>
    </location>
</feature>
<dbReference type="RefSeq" id="WP_195170309.1">
    <property type="nucleotide sequence ID" value="NZ_CP062983.1"/>
</dbReference>
<name>A0A7S8E8A8_9CHLR</name>
<keyword evidence="3" id="KW-1185">Reference proteome</keyword>
<dbReference type="Proteomes" id="UP000594468">
    <property type="component" value="Chromosome"/>
</dbReference>
<evidence type="ECO:0000313" key="3">
    <source>
        <dbReference type="Proteomes" id="UP000594468"/>
    </source>
</evidence>
<feature type="region of interest" description="Disordered" evidence="1">
    <location>
        <begin position="157"/>
        <end position="232"/>
    </location>
</feature>
<reference evidence="2 3" key="1">
    <citation type="submission" date="2020-02" db="EMBL/GenBank/DDBJ databases">
        <authorList>
            <person name="Zheng R.K."/>
            <person name="Sun C.M."/>
        </authorList>
    </citation>
    <scope>NUCLEOTIDE SEQUENCE [LARGE SCALE GENOMIC DNA]</scope>
    <source>
        <strain evidence="3">rifampicinis</strain>
    </source>
</reference>
<organism evidence="2 3">
    <name type="scientific">Phototrophicus methaneseepsis</name>
    <dbReference type="NCBI Taxonomy" id="2710758"/>
    <lineage>
        <taxon>Bacteria</taxon>
        <taxon>Bacillati</taxon>
        <taxon>Chloroflexota</taxon>
        <taxon>Candidatus Thermofontia</taxon>
        <taxon>Phototrophicales</taxon>
        <taxon>Phototrophicaceae</taxon>
        <taxon>Phototrophicus</taxon>
    </lineage>
</organism>
<dbReference type="EMBL" id="CP062983">
    <property type="protein sequence ID" value="QPC82240.1"/>
    <property type="molecule type" value="Genomic_DNA"/>
</dbReference>
<dbReference type="AlphaFoldDB" id="A0A7S8E8A8"/>
<gene>
    <name evidence="2" type="ORF">G4Y79_21545</name>
</gene>
<dbReference type="InterPro" id="IPR010298">
    <property type="entry name" value="YacP-like"/>
</dbReference>